<keyword evidence="2" id="KW-1185">Reference proteome</keyword>
<sequence length="108" mass="11924">MRSAVERVILSGGRTQTDGKSVFSGGEKQENADFALQMIICAPRGVNARFDGLDGMPEGVSEMTSLFRVARRIGAFLLSRPNRHIPRFECRQKTVGFRSTLVYSTGRA</sequence>
<name>A0ABM9HZR4_9GAMM</name>
<dbReference type="Proteomes" id="UP001162030">
    <property type="component" value="Chromosome"/>
</dbReference>
<proteinExistence type="predicted"/>
<accession>A0ABM9HZR4</accession>
<organism evidence="1 2">
    <name type="scientific">Methylocaldum szegediense</name>
    <dbReference type="NCBI Taxonomy" id="73780"/>
    <lineage>
        <taxon>Bacteria</taxon>
        <taxon>Pseudomonadati</taxon>
        <taxon>Pseudomonadota</taxon>
        <taxon>Gammaproteobacteria</taxon>
        <taxon>Methylococcales</taxon>
        <taxon>Methylococcaceae</taxon>
        <taxon>Methylocaldum</taxon>
    </lineage>
</organism>
<protein>
    <submittedName>
        <fullName evidence="1">Uncharacterized protein</fullName>
    </submittedName>
</protein>
<dbReference type="EMBL" id="OX458333">
    <property type="protein sequence ID" value="CAI8793784.1"/>
    <property type="molecule type" value="Genomic_DNA"/>
</dbReference>
<evidence type="ECO:0000313" key="1">
    <source>
        <dbReference type="EMBL" id="CAI8793784.1"/>
    </source>
</evidence>
<evidence type="ECO:0000313" key="2">
    <source>
        <dbReference type="Proteomes" id="UP001162030"/>
    </source>
</evidence>
<reference evidence="1 2" key="1">
    <citation type="submission" date="2023-03" db="EMBL/GenBank/DDBJ databases">
        <authorList>
            <person name="Pearce D."/>
        </authorList>
    </citation>
    <scope>NUCLEOTIDE SEQUENCE [LARGE SCALE GENOMIC DNA]</scope>
    <source>
        <strain evidence="1">Msz</strain>
    </source>
</reference>
<gene>
    <name evidence="1" type="ORF">MSZNOR_1453</name>
</gene>